<keyword evidence="11" id="KW-1283">Bacterial microcompartment</keyword>
<evidence type="ECO:0000256" key="12">
    <source>
        <dbReference type="ARBA" id="ARBA00048348"/>
    </source>
</evidence>
<dbReference type="Pfam" id="PF20686">
    <property type="entry name" value="CsoSCA_cat"/>
    <property type="match status" value="1"/>
</dbReference>
<feature type="domain" description="Carboxysome Shell Carbonic Anhydrase N-terminal" evidence="16">
    <location>
        <begin position="68"/>
        <end position="159"/>
    </location>
</feature>
<dbReference type="EC" id="4.2.1.1" evidence="2 13"/>
<dbReference type="EMBL" id="CACVAY010000112">
    <property type="protein sequence ID" value="CAA6823119.1"/>
    <property type="molecule type" value="Genomic_DNA"/>
</dbReference>
<evidence type="ECO:0000259" key="14">
    <source>
        <dbReference type="Pfam" id="PF08936"/>
    </source>
</evidence>
<evidence type="ECO:0000256" key="8">
    <source>
        <dbReference type="ARBA" id="ARBA00023669"/>
    </source>
</evidence>
<comment type="subcellular location">
    <subcellularLocation>
        <location evidence="7">Carboxysome</location>
    </subcellularLocation>
</comment>
<dbReference type="InterPro" id="IPR043065">
    <property type="entry name" value="CsoSCA_N_sf"/>
</dbReference>
<evidence type="ECO:0000256" key="10">
    <source>
        <dbReference type="ARBA" id="ARBA00024121"/>
    </source>
</evidence>
<evidence type="ECO:0000256" key="6">
    <source>
        <dbReference type="ARBA" id="ARBA00023300"/>
    </source>
</evidence>
<comment type="cofactor">
    <cofactor evidence="1">
        <name>Zn(2+)</name>
        <dbReference type="ChEBI" id="CHEBI:29105"/>
    </cofactor>
</comment>
<keyword evidence="5" id="KW-0456">Lyase</keyword>
<feature type="domain" description="Carboxysome Shell Carbonic Anhydrase catalytic" evidence="15">
    <location>
        <begin position="174"/>
        <end position="412"/>
    </location>
</feature>
<evidence type="ECO:0000256" key="4">
    <source>
        <dbReference type="ARBA" id="ARBA00022833"/>
    </source>
</evidence>
<dbReference type="InterPro" id="IPR048619">
    <property type="entry name" value="CsoSCA_N"/>
</dbReference>
<evidence type="ECO:0000256" key="13">
    <source>
        <dbReference type="NCBIfam" id="TIGR02701"/>
    </source>
</evidence>
<evidence type="ECO:0000256" key="11">
    <source>
        <dbReference type="ARBA" id="ARBA00024446"/>
    </source>
</evidence>
<dbReference type="GO" id="GO:0031470">
    <property type="term" value="C:carboxysome"/>
    <property type="evidence" value="ECO:0007669"/>
    <property type="project" value="UniProtKB-SubCell"/>
</dbReference>
<dbReference type="GO" id="GO:0015977">
    <property type="term" value="P:carbon fixation"/>
    <property type="evidence" value="ECO:0007669"/>
    <property type="project" value="UniProtKB-UniRule"/>
</dbReference>
<evidence type="ECO:0000259" key="16">
    <source>
        <dbReference type="Pfam" id="PF20687"/>
    </source>
</evidence>
<dbReference type="InterPro" id="IPR014074">
    <property type="entry name" value="Carboxysome_shell_carb_anhy"/>
</dbReference>
<keyword evidence="8" id="KW-1282">Carboxysome</keyword>
<keyword evidence="3" id="KW-0479">Metal-binding</keyword>
<feature type="domain" description="Carboxysome Shell Carbonic Anhydrase C-terminal" evidence="14">
    <location>
        <begin position="414"/>
        <end position="529"/>
    </location>
</feature>
<dbReference type="NCBIfam" id="TIGR02701">
    <property type="entry name" value="shell_carb_anhy"/>
    <property type="match status" value="1"/>
</dbReference>
<sequence>MNTRNAYAIRAAKMQNSRTTRSRRVATASAPAGLALANADSTPVPLEEAAAALSTQSCSSLPPRHTRHPLTDGYMNARLAHCEESVNGRFDAIIPALRAIADRPYGSGYDNDVQKIASQYLGYKLPQSSLEYAWIEGPNMKKLYGHCAFTALQKSVEQFTDDLKNQVETVQDTRNFFLDCGYHAVDISPCSDGRLKGLMRYILRLPLSSFTRRKAYAGALFDVETDVKHWADTELKRFREGVPSTVDSGTRYLKIAVYHFSTSMPTHEGCAAHGSNDKQAIGAAIERLEQFKEAIENSFCCGATTDILLIGVDTDNDSIRVHTPDSTGKINAYRYVDNAELYASTVSLTEDDGRISVHETIRNSCMQDGWAKADGEPHEGMRRLIANLLINNLSQIDYVSDLYGGVYSDIGHGEKYISVGDGIEEVQMRNLAYYAHLHTLEEGVADMDVGIKILTGLNVKHGLPIPIAIHYRYDAKVPSARERVIEKAQRVKAAIQKRYADLDKEDFLAFQLTIQDRPTGSEFELVESAL</sequence>
<evidence type="ECO:0000256" key="7">
    <source>
        <dbReference type="ARBA" id="ARBA00023587"/>
    </source>
</evidence>
<dbReference type="Gene3D" id="3.30.1330.140">
    <property type="entry name" value="Carboxysome Shell Carbonic Anhydrase, C-terminal domain"/>
    <property type="match status" value="1"/>
</dbReference>
<name>A0A6S6U8X7_9GAMM</name>
<evidence type="ECO:0000256" key="2">
    <source>
        <dbReference type="ARBA" id="ARBA00012925"/>
    </source>
</evidence>
<evidence type="ECO:0000259" key="15">
    <source>
        <dbReference type="Pfam" id="PF20686"/>
    </source>
</evidence>
<keyword evidence="4" id="KW-0862">Zinc</keyword>
<evidence type="ECO:0000256" key="1">
    <source>
        <dbReference type="ARBA" id="ARBA00001947"/>
    </source>
</evidence>
<accession>A0A6S6U8X7</accession>
<comment type="catalytic activity">
    <reaction evidence="12">
        <text>hydrogencarbonate + H(+) = CO2 + H2O</text>
        <dbReference type="Rhea" id="RHEA:10748"/>
        <dbReference type="ChEBI" id="CHEBI:15377"/>
        <dbReference type="ChEBI" id="CHEBI:15378"/>
        <dbReference type="ChEBI" id="CHEBI:16526"/>
        <dbReference type="ChEBI" id="CHEBI:17544"/>
        <dbReference type="EC" id="4.2.1.1"/>
    </reaction>
</comment>
<dbReference type="Gene3D" id="1.20.120.1310">
    <property type="entry name" value="Carboxysome Shell Carbonic Anhydrase, N-terminal helical domain"/>
    <property type="match status" value="1"/>
</dbReference>
<dbReference type="AlphaFoldDB" id="A0A6S6U8X7"/>
<dbReference type="GO" id="GO:0046872">
    <property type="term" value="F:metal ion binding"/>
    <property type="evidence" value="ECO:0007669"/>
    <property type="project" value="UniProtKB-KW"/>
</dbReference>
<dbReference type="Pfam" id="PF20687">
    <property type="entry name" value="CsoSCA_N"/>
    <property type="match status" value="1"/>
</dbReference>
<organism evidence="17">
    <name type="scientific">uncultured Thiotrichaceae bacterium</name>
    <dbReference type="NCBI Taxonomy" id="298394"/>
    <lineage>
        <taxon>Bacteria</taxon>
        <taxon>Pseudomonadati</taxon>
        <taxon>Pseudomonadota</taxon>
        <taxon>Gammaproteobacteria</taxon>
        <taxon>Thiotrichales</taxon>
        <taxon>Thiotrichaceae</taxon>
        <taxon>environmental samples</taxon>
    </lineage>
</organism>
<protein>
    <recommendedName>
        <fullName evidence="10 13">Carboxysome shell carbonic anhydrase</fullName>
        <ecNumber evidence="2 13">4.2.1.1</ecNumber>
    </recommendedName>
</protein>
<dbReference type="InterPro" id="IPR048620">
    <property type="entry name" value="CsoSCA_C"/>
</dbReference>
<evidence type="ECO:0000256" key="5">
    <source>
        <dbReference type="ARBA" id="ARBA00023239"/>
    </source>
</evidence>
<keyword evidence="6" id="KW-0120">Carbon dioxide fixation</keyword>
<dbReference type="InterPro" id="IPR043066">
    <property type="entry name" value="CsoSCA_C_sf"/>
</dbReference>
<dbReference type="Pfam" id="PF08936">
    <property type="entry name" value="CsoSCA_C"/>
    <property type="match status" value="1"/>
</dbReference>
<gene>
    <name evidence="17" type="ORF">HELGO_WM6605</name>
</gene>
<evidence type="ECO:0000313" key="17">
    <source>
        <dbReference type="EMBL" id="CAA6823119.1"/>
    </source>
</evidence>
<proteinExistence type="inferred from homology"/>
<dbReference type="GO" id="GO:0004089">
    <property type="term" value="F:carbonate dehydratase activity"/>
    <property type="evidence" value="ECO:0007669"/>
    <property type="project" value="UniProtKB-UniRule"/>
</dbReference>
<evidence type="ECO:0000256" key="9">
    <source>
        <dbReference type="ARBA" id="ARBA00024021"/>
    </source>
</evidence>
<reference evidence="17" key="1">
    <citation type="submission" date="2020-01" db="EMBL/GenBank/DDBJ databases">
        <authorList>
            <person name="Meier V. D."/>
            <person name="Meier V D."/>
        </authorList>
    </citation>
    <scope>NUCLEOTIDE SEQUENCE</scope>
    <source>
        <strain evidence="17">HLG_WM_MAG_07</strain>
    </source>
</reference>
<evidence type="ECO:0000256" key="3">
    <source>
        <dbReference type="ARBA" id="ARBA00022723"/>
    </source>
</evidence>
<dbReference type="InterPro" id="IPR048539">
    <property type="entry name" value="CsoSCA_cat"/>
</dbReference>
<comment type="similarity">
    <text evidence="9">Belongs to the beta-class carbonic anhydrase family. CsoSCA subfamily.</text>
</comment>